<gene>
    <name evidence="3" type="ORF">LSTR_LSTR001760</name>
</gene>
<dbReference type="InterPro" id="IPR039353">
    <property type="entry name" value="TF_Adf1"/>
</dbReference>
<dbReference type="PANTHER" id="PTHR12243">
    <property type="entry name" value="MADF DOMAIN TRANSCRIPTION FACTOR"/>
    <property type="match status" value="1"/>
</dbReference>
<sequence>MTPAPAYFNDEEDEQLIKLVRSQNFLWNLKNPDFRNKVNREATWKHIAKVLKKPRLEVQKRWKSMRDNYRRQVKEEAATGTSTRKRATYYQFMHFLDADCEGEEGSQICFVEELPLSVEMDTEADDFCDVMPATTSFTDVNSEEIASEGQIISRVSSYAEEPPAKKQKTTTSALMHHLDDSEEIQNISRTPSDGEEPSAKKQKTILFSLMNHLAESEEEKVQFKKFLQDLMSSTPQEDEIDVFFKSMAMSVKKFRPQLITKTKMKVCQLVLEMEALNQKN</sequence>
<evidence type="ECO:0000259" key="2">
    <source>
        <dbReference type="PROSITE" id="PS51029"/>
    </source>
</evidence>
<organism evidence="3 4">
    <name type="scientific">Laodelphax striatellus</name>
    <name type="common">Small brown planthopper</name>
    <name type="synonym">Delphax striatella</name>
    <dbReference type="NCBI Taxonomy" id="195883"/>
    <lineage>
        <taxon>Eukaryota</taxon>
        <taxon>Metazoa</taxon>
        <taxon>Ecdysozoa</taxon>
        <taxon>Arthropoda</taxon>
        <taxon>Hexapoda</taxon>
        <taxon>Insecta</taxon>
        <taxon>Pterygota</taxon>
        <taxon>Neoptera</taxon>
        <taxon>Paraneoptera</taxon>
        <taxon>Hemiptera</taxon>
        <taxon>Auchenorrhyncha</taxon>
        <taxon>Fulgoroidea</taxon>
        <taxon>Delphacidae</taxon>
        <taxon>Criomorphinae</taxon>
        <taxon>Laodelphax</taxon>
    </lineage>
</organism>
<dbReference type="PANTHER" id="PTHR12243:SF67">
    <property type="entry name" value="COREPRESSOR OF PANGOLIN, ISOFORM A-RELATED"/>
    <property type="match status" value="1"/>
</dbReference>
<keyword evidence="4" id="KW-1185">Reference proteome</keyword>
<dbReference type="InParanoid" id="A0A482WGF3"/>
<dbReference type="Proteomes" id="UP000291343">
    <property type="component" value="Unassembled WGS sequence"/>
</dbReference>
<evidence type="ECO:0008006" key="5">
    <source>
        <dbReference type="Google" id="ProtNLM"/>
    </source>
</evidence>
<protein>
    <recommendedName>
        <fullName evidence="5">MADF domain-containing protein</fullName>
    </recommendedName>
</protein>
<reference evidence="3 4" key="1">
    <citation type="journal article" date="2017" name="Gigascience">
        <title>Genome sequence of the small brown planthopper, Laodelphax striatellus.</title>
        <authorList>
            <person name="Zhu J."/>
            <person name="Jiang F."/>
            <person name="Wang X."/>
            <person name="Yang P."/>
            <person name="Bao Y."/>
            <person name="Zhao W."/>
            <person name="Wang W."/>
            <person name="Lu H."/>
            <person name="Wang Q."/>
            <person name="Cui N."/>
            <person name="Li J."/>
            <person name="Chen X."/>
            <person name="Luo L."/>
            <person name="Yu J."/>
            <person name="Kang L."/>
            <person name="Cui F."/>
        </authorList>
    </citation>
    <scope>NUCLEOTIDE SEQUENCE [LARGE SCALE GENOMIC DNA]</scope>
    <source>
        <strain evidence="3">Lst14</strain>
    </source>
</reference>
<dbReference type="OrthoDB" id="5803771at2759"/>
<dbReference type="PROSITE" id="PS51029">
    <property type="entry name" value="MADF"/>
    <property type="match status" value="1"/>
</dbReference>
<dbReference type="EMBL" id="QKKF02037264">
    <property type="protein sequence ID" value="RZF32296.1"/>
    <property type="molecule type" value="Genomic_DNA"/>
</dbReference>
<evidence type="ECO:0000313" key="4">
    <source>
        <dbReference type="Proteomes" id="UP000291343"/>
    </source>
</evidence>
<proteinExistence type="predicted"/>
<evidence type="ECO:0000313" key="3">
    <source>
        <dbReference type="EMBL" id="RZF32296.1"/>
    </source>
</evidence>
<dbReference type="AlphaFoldDB" id="A0A482WGF3"/>
<dbReference type="InterPro" id="IPR001005">
    <property type="entry name" value="SANT/Myb"/>
</dbReference>
<name>A0A482WGF3_LAOST</name>
<dbReference type="PROSITE" id="PS50090">
    <property type="entry name" value="MYB_LIKE"/>
    <property type="match status" value="1"/>
</dbReference>
<dbReference type="SMART" id="SM00595">
    <property type="entry name" value="MADF"/>
    <property type="match status" value="1"/>
</dbReference>
<accession>A0A482WGF3</accession>
<evidence type="ECO:0000259" key="1">
    <source>
        <dbReference type="PROSITE" id="PS50090"/>
    </source>
</evidence>
<dbReference type="InterPro" id="IPR006578">
    <property type="entry name" value="MADF-dom"/>
</dbReference>
<dbReference type="Pfam" id="PF10545">
    <property type="entry name" value="MADF_DNA_bdg"/>
    <property type="match status" value="1"/>
</dbReference>
<feature type="domain" description="Myb-like" evidence="1">
    <location>
        <begin position="8"/>
        <end position="66"/>
    </location>
</feature>
<comment type="caution">
    <text evidence="3">The sequence shown here is derived from an EMBL/GenBank/DDBJ whole genome shotgun (WGS) entry which is preliminary data.</text>
</comment>
<feature type="domain" description="MADF" evidence="2">
    <location>
        <begin position="15"/>
        <end position="101"/>
    </location>
</feature>